<dbReference type="Proteomes" id="UP000502823">
    <property type="component" value="Unassembled WGS sequence"/>
</dbReference>
<keyword evidence="5" id="KW-0269">Exonuclease</keyword>
<dbReference type="InterPro" id="IPR036397">
    <property type="entry name" value="RNaseH_sf"/>
</dbReference>
<dbReference type="InParanoid" id="A0A6L2PTA5"/>
<proteinExistence type="predicted"/>
<dbReference type="AlphaFoldDB" id="A0A6L2PTA5"/>
<protein>
    <recommendedName>
        <fullName evidence="10">Exonuclease domain-containing protein</fullName>
    </recommendedName>
</protein>
<feature type="region of interest" description="Disordered" evidence="7">
    <location>
        <begin position="223"/>
        <end position="249"/>
    </location>
</feature>
<dbReference type="GO" id="GO:0008296">
    <property type="term" value="F:3'-5'-DNA exonuclease activity"/>
    <property type="evidence" value="ECO:0007669"/>
    <property type="project" value="TreeGrafter"/>
</dbReference>
<dbReference type="InterPro" id="IPR040393">
    <property type="entry name" value="TREX1/2"/>
</dbReference>
<evidence type="ECO:0000256" key="6">
    <source>
        <dbReference type="ARBA" id="ARBA00022842"/>
    </source>
</evidence>
<reference evidence="9" key="1">
    <citation type="submission" date="2020-01" db="EMBL/GenBank/DDBJ databases">
        <title>Draft genome sequence of the Termite Coptotermes fromosanus.</title>
        <authorList>
            <person name="Itakura S."/>
            <person name="Yosikawa Y."/>
            <person name="Umezawa K."/>
        </authorList>
    </citation>
    <scope>NUCLEOTIDE SEQUENCE [LARGE SCALE GENOMIC DNA]</scope>
</reference>
<evidence type="ECO:0008006" key="10">
    <source>
        <dbReference type="Google" id="ProtNLM"/>
    </source>
</evidence>
<sequence>MGVPFVFLQDEKWYSVMSEECLTNELLEHQSPFDETLFNILDAFMKRMPHPVCIIAHNGLRFDFPVLQAELYRIGKAFPDHIMCADSLPGFRKLLPSSKYIEMCNGNLTDVGPASLLTDIQPLNNDHMLQDEKVTQQACPEFDGLTSELEVGDLHRNDYDEALCSAVDAIETVPVSASNVRGNLMNACFDDTDDLLCCVAVDTVEGGLARGEYKVMISGSPEKVKERNPMGTEGSVCQMDLEKTPPHPISMRRNYSYPVGGDRSDITPQAETSGNVREIRRHRARKQLTFSSKKSQNLPRSYKLKDVYRLLLKREPAGRHSAENDALNLLECIVALGQTFVDWVDENAVQFNSIKMMG</sequence>
<dbReference type="InterPro" id="IPR012337">
    <property type="entry name" value="RNaseH-like_sf"/>
</dbReference>
<evidence type="ECO:0000256" key="3">
    <source>
        <dbReference type="ARBA" id="ARBA00022723"/>
    </source>
</evidence>
<evidence type="ECO:0000256" key="7">
    <source>
        <dbReference type="SAM" id="MobiDB-lite"/>
    </source>
</evidence>
<dbReference type="OrthoDB" id="10250935at2759"/>
<evidence type="ECO:0000256" key="2">
    <source>
        <dbReference type="ARBA" id="ARBA00022722"/>
    </source>
</evidence>
<comment type="caution">
    <text evidence="8">The sequence shown here is derived from an EMBL/GenBank/DDBJ whole genome shotgun (WGS) entry which is preliminary data.</text>
</comment>
<keyword evidence="3" id="KW-0479">Metal-binding</keyword>
<dbReference type="SUPFAM" id="SSF53098">
    <property type="entry name" value="Ribonuclease H-like"/>
    <property type="match status" value="1"/>
</dbReference>
<keyword evidence="6" id="KW-0460">Magnesium</keyword>
<evidence type="ECO:0000256" key="4">
    <source>
        <dbReference type="ARBA" id="ARBA00022801"/>
    </source>
</evidence>
<dbReference type="GO" id="GO:0006308">
    <property type="term" value="P:DNA catabolic process"/>
    <property type="evidence" value="ECO:0007669"/>
    <property type="project" value="TreeGrafter"/>
</dbReference>
<dbReference type="EMBL" id="BLKM01000456">
    <property type="protein sequence ID" value="GFG33858.1"/>
    <property type="molecule type" value="Genomic_DNA"/>
</dbReference>
<evidence type="ECO:0000256" key="5">
    <source>
        <dbReference type="ARBA" id="ARBA00022839"/>
    </source>
</evidence>
<evidence type="ECO:0000313" key="9">
    <source>
        <dbReference type="Proteomes" id="UP000502823"/>
    </source>
</evidence>
<keyword evidence="9" id="KW-1185">Reference proteome</keyword>
<gene>
    <name evidence="8" type="ORF">Cfor_12811</name>
</gene>
<organism evidence="8 9">
    <name type="scientific">Coptotermes formosanus</name>
    <name type="common">Formosan subterranean termite</name>
    <dbReference type="NCBI Taxonomy" id="36987"/>
    <lineage>
        <taxon>Eukaryota</taxon>
        <taxon>Metazoa</taxon>
        <taxon>Ecdysozoa</taxon>
        <taxon>Arthropoda</taxon>
        <taxon>Hexapoda</taxon>
        <taxon>Insecta</taxon>
        <taxon>Pterygota</taxon>
        <taxon>Neoptera</taxon>
        <taxon>Polyneoptera</taxon>
        <taxon>Dictyoptera</taxon>
        <taxon>Blattodea</taxon>
        <taxon>Blattoidea</taxon>
        <taxon>Termitoidae</taxon>
        <taxon>Rhinotermitidae</taxon>
        <taxon>Coptotermes</taxon>
    </lineage>
</organism>
<dbReference type="Gene3D" id="3.30.420.10">
    <property type="entry name" value="Ribonuclease H-like superfamily/Ribonuclease H"/>
    <property type="match status" value="2"/>
</dbReference>
<dbReference type="GO" id="GO:0005737">
    <property type="term" value="C:cytoplasm"/>
    <property type="evidence" value="ECO:0007669"/>
    <property type="project" value="TreeGrafter"/>
</dbReference>
<name>A0A6L2PTA5_COPFO</name>
<dbReference type="PANTHER" id="PTHR13058:SF19">
    <property type="entry name" value="LD40940P"/>
    <property type="match status" value="1"/>
</dbReference>
<keyword evidence="2" id="KW-0540">Nuclease</keyword>
<accession>A0A6L2PTA5</accession>
<comment type="cofactor">
    <cofactor evidence="1">
        <name>Mg(2+)</name>
        <dbReference type="ChEBI" id="CHEBI:18420"/>
    </cofactor>
</comment>
<evidence type="ECO:0000256" key="1">
    <source>
        <dbReference type="ARBA" id="ARBA00001946"/>
    </source>
</evidence>
<keyword evidence="4" id="KW-0378">Hydrolase</keyword>
<dbReference type="PANTHER" id="PTHR13058">
    <property type="entry name" value="THREE PRIME REPAIR EXONUCLEASE 1, 2"/>
    <property type="match status" value="1"/>
</dbReference>
<dbReference type="GO" id="GO:0046872">
    <property type="term" value="F:metal ion binding"/>
    <property type="evidence" value="ECO:0007669"/>
    <property type="project" value="UniProtKB-KW"/>
</dbReference>
<dbReference type="GO" id="GO:0003676">
    <property type="term" value="F:nucleic acid binding"/>
    <property type="evidence" value="ECO:0007669"/>
    <property type="project" value="InterPro"/>
</dbReference>
<evidence type="ECO:0000313" key="8">
    <source>
        <dbReference type="EMBL" id="GFG33858.1"/>
    </source>
</evidence>